<dbReference type="SUPFAM" id="SSF56349">
    <property type="entry name" value="DNA breaking-rejoining enzymes"/>
    <property type="match status" value="1"/>
</dbReference>
<sequence>MAIRRPKLDRKVAEIAQPNSSGERAPDWSFTIHCPHEGDLVFDFNPYRRSGRDDLAGHMRDAFWSLRHERVGRSLLSYDTHGMHIFWRFLDDLEKSGKAVGRLDQIDRALIERFLAWLEMQLSSRGPTRGQALSLTAKRVSFNHLKALLSNRQRYALSCVSPELSFPRNPFPNTNRLTPRRKSYSAAEQKAIISALNTDLRRIHEDSEKALPALQVLIVHMIVLALAAGWNLQTLIELRRDSLRDHPLTDRKLFVTVKRRGASRHAVSVPDGVPSTDSLSGASTVPATVANHFRFLCDFTAPLFSEAQPRDRDCVFLWRVPKLEHAGQVVRLNASRISNGLIAFRSRHDLRDDRGRPLRLGIARMRPTMAIELYRRTRDIRKVQQALGHASALTTAKHYADKPLEAERDHAFVLDSMVSRLTRLDIEGKVLVAADGEIPTSDVRDLLSGGYNTGIARCRNPFRSDDNVCQKYFTCFRCPNFCVFEDDLWRLFSFYERLMAERPKINPAHWMKTYGPIVRRIDAEIAPLFPSDKVEAAHRLAKESPHPTWRGA</sequence>
<dbReference type="EMBL" id="CABM01000042">
    <property type="protein sequence ID" value="CBH97113.1"/>
    <property type="molecule type" value="Genomic_DNA"/>
</dbReference>
<dbReference type="Gene3D" id="1.10.443.10">
    <property type="entry name" value="Intergrase catalytic core"/>
    <property type="match status" value="1"/>
</dbReference>
<proteinExistence type="predicted"/>
<accession>E6PQA9</accession>
<dbReference type="InterPro" id="IPR013762">
    <property type="entry name" value="Integrase-like_cat_sf"/>
</dbReference>
<dbReference type="GO" id="GO:0006310">
    <property type="term" value="P:DNA recombination"/>
    <property type="evidence" value="ECO:0007669"/>
    <property type="project" value="UniProtKB-KW"/>
</dbReference>
<evidence type="ECO:0000313" key="2">
    <source>
        <dbReference type="EMBL" id="CBH97113.1"/>
    </source>
</evidence>
<evidence type="ECO:0000256" key="1">
    <source>
        <dbReference type="ARBA" id="ARBA00023172"/>
    </source>
</evidence>
<dbReference type="GO" id="GO:0015074">
    <property type="term" value="P:DNA integration"/>
    <property type="evidence" value="ECO:0007669"/>
    <property type="project" value="InterPro"/>
</dbReference>
<dbReference type="GO" id="GO:0003677">
    <property type="term" value="F:DNA binding"/>
    <property type="evidence" value="ECO:0007669"/>
    <property type="project" value="InterPro"/>
</dbReference>
<dbReference type="InterPro" id="IPR011010">
    <property type="entry name" value="DNA_brk_join_enz"/>
</dbReference>
<dbReference type="AlphaFoldDB" id="E6PQA9"/>
<name>E6PQA9_9ZZZZ</name>
<comment type="caution">
    <text evidence="2">The sequence shown here is derived from an EMBL/GenBank/DDBJ whole genome shotgun (WGS) entry which is preliminary data.</text>
</comment>
<reference evidence="2" key="1">
    <citation type="submission" date="2009-10" db="EMBL/GenBank/DDBJ databases">
        <title>Diversity of trophic interactions inside an arsenic-rich microbial ecosystem.</title>
        <authorList>
            <person name="Bertin P.N."/>
            <person name="Heinrich-Salmeron A."/>
            <person name="Pelletier E."/>
            <person name="Goulhen-Chollet F."/>
            <person name="Arsene-Ploetze F."/>
            <person name="Gallien S."/>
            <person name="Calteau A."/>
            <person name="Vallenet D."/>
            <person name="Casiot C."/>
            <person name="Chane-Woon-Ming B."/>
            <person name="Giloteaux L."/>
            <person name="Barakat M."/>
            <person name="Bonnefoy V."/>
            <person name="Bruneel O."/>
            <person name="Chandler M."/>
            <person name="Cleiss J."/>
            <person name="Duran R."/>
            <person name="Elbaz-Poulichet F."/>
            <person name="Fonknechten N."/>
            <person name="Lauga B."/>
            <person name="Mornico D."/>
            <person name="Ortet P."/>
            <person name="Schaeffer C."/>
            <person name="Siguier P."/>
            <person name="Alexander Thil Smith A."/>
            <person name="Van Dorsselaer A."/>
            <person name="Weissenbach J."/>
            <person name="Medigue C."/>
            <person name="Le Paslier D."/>
        </authorList>
    </citation>
    <scope>NUCLEOTIDE SEQUENCE</scope>
</reference>
<gene>
    <name evidence="2" type="ORF">CARN2_2585</name>
</gene>
<organism evidence="2">
    <name type="scientific">mine drainage metagenome</name>
    <dbReference type="NCBI Taxonomy" id="410659"/>
    <lineage>
        <taxon>unclassified sequences</taxon>
        <taxon>metagenomes</taxon>
        <taxon>ecological metagenomes</taxon>
    </lineage>
</organism>
<keyword evidence="1" id="KW-0233">DNA recombination</keyword>
<protein>
    <submittedName>
        <fullName evidence="2">Phage integrase</fullName>
    </submittedName>
</protein>